<reference evidence="2 3" key="1">
    <citation type="submission" date="2024-01" db="EMBL/GenBank/DDBJ databases">
        <title>The complete chloroplast genome sequence of Lithospermum erythrorhizon: insights into the phylogenetic relationship among Boraginaceae species and the maternal lineages of purple gromwells.</title>
        <authorList>
            <person name="Okada T."/>
            <person name="Watanabe K."/>
        </authorList>
    </citation>
    <scope>NUCLEOTIDE SEQUENCE [LARGE SCALE GENOMIC DNA]</scope>
</reference>
<evidence type="ECO:0000256" key="1">
    <source>
        <dbReference type="SAM" id="MobiDB-lite"/>
    </source>
</evidence>
<evidence type="ECO:0000313" key="3">
    <source>
        <dbReference type="Proteomes" id="UP001454036"/>
    </source>
</evidence>
<organism evidence="2 3">
    <name type="scientific">Lithospermum erythrorhizon</name>
    <name type="common">Purple gromwell</name>
    <name type="synonym">Lithospermum officinale var. erythrorhizon</name>
    <dbReference type="NCBI Taxonomy" id="34254"/>
    <lineage>
        <taxon>Eukaryota</taxon>
        <taxon>Viridiplantae</taxon>
        <taxon>Streptophyta</taxon>
        <taxon>Embryophyta</taxon>
        <taxon>Tracheophyta</taxon>
        <taxon>Spermatophyta</taxon>
        <taxon>Magnoliopsida</taxon>
        <taxon>eudicotyledons</taxon>
        <taxon>Gunneridae</taxon>
        <taxon>Pentapetalae</taxon>
        <taxon>asterids</taxon>
        <taxon>lamiids</taxon>
        <taxon>Boraginales</taxon>
        <taxon>Boraginaceae</taxon>
        <taxon>Boraginoideae</taxon>
        <taxon>Lithospermeae</taxon>
        <taxon>Lithospermum</taxon>
    </lineage>
</organism>
<proteinExistence type="predicted"/>
<feature type="region of interest" description="Disordered" evidence="1">
    <location>
        <begin position="1"/>
        <end position="26"/>
    </location>
</feature>
<feature type="compositionally biased region" description="Basic and acidic residues" evidence="1">
    <location>
        <begin position="13"/>
        <end position="25"/>
    </location>
</feature>
<dbReference type="InterPro" id="IPR036691">
    <property type="entry name" value="Endo/exonu/phosph_ase_sf"/>
</dbReference>
<gene>
    <name evidence="2" type="ORF">LIER_20750</name>
</gene>
<evidence type="ECO:0000313" key="2">
    <source>
        <dbReference type="EMBL" id="GAA0165313.1"/>
    </source>
</evidence>
<dbReference type="AlphaFoldDB" id="A0AAV3QQG0"/>
<dbReference type="EMBL" id="BAABME010005336">
    <property type="protein sequence ID" value="GAA0165313.1"/>
    <property type="molecule type" value="Genomic_DNA"/>
</dbReference>
<dbReference type="SUPFAM" id="SSF56219">
    <property type="entry name" value="DNase I-like"/>
    <property type="match status" value="1"/>
</dbReference>
<protein>
    <submittedName>
        <fullName evidence="2">Uncharacterized protein</fullName>
    </submittedName>
</protein>
<name>A0AAV3QQG0_LITER</name>
<sequence>MTLKPKSAPPSPKKKESLNEEKSVEAEDEMLGNAVHEKVSPLMCKEEVMLTAVYASCNIPTRRQLWDGLLEISFTTMPWVEDFNDWLLSCRPEDTAYNGSSFSWTNGRVSKRLDKVLFNQLYGELYPNVRVKLLAKTLSDHAPMLVNSWRPKNSTKGSFKFQKIWFHQACRRKLGSTCIWGSSLHTWDEAKEIEGLSQGVETNIHLEVYLL</sequence>
<dbReference type="Proteomes" id="UP001454036">
    <property type="component" value="Unassembled WGS sequence"/>
</dbReference>
<keyword evidence="3" id="KW-1185">Reference proteome</keyword>
<dbReference type="PANTHER" id="PTHR33710">
    <property type="entry name" value="BNAC02G09200D PROTEIN"/>
    <property type="match status" value="1"/>
</dbReference>
<accession>A0AAV3QQG0</accession>
<dbReference type="PANTHER" id="PTHR33710:SF71">
    <property type="entry name" value="ENDONUCLEASE_EXONUCLEASE_PHOSPHATASE DOMAIN-CONTAINING PROTEIN"/>
    <property type="match status" value="1"/>
</dbReference>
<comment type="caution">
    <text evidence="2">The sequence shown here is derived from an EMBL/GenBank/DDBJ whole genome shotgun (WGS) entry which is preliminary data.</text>
</comment>